<dbReference type="EMBL" id="KL198044">
    <property type="protein sequence ID" value="KDQ13413.1"/>
    <property type="molecule type" value="Genomic_DNA"/>
</dbReference>
<dbReference type="STRING" id="930990.A0A067MCE0"/>
<gene>
    <name evidence="1" type="ORF">BOTBODRAFT_111608</name>
</gene>
<evidence type="ECO:0000313" key="1">
    <source>
        <dbReference type="EMBL" id="KDQ13413.1"/>
    </source>
</evidence>
<dbReference type="InParanoid" id="A0A067MCE0"/>
<dbReference type="Proteomes" id="UP000027195">
    <property type="component" value="Unassembled WGS sequence"/>
</dbReference>
<accession>A0A067MCE0</accession>
<organism evidence="1 2">
    <name type="scientific">Botryobasidium botryosum (strain FD-172 SS1)</name>
    <dbReference type="NCBI Taxonomy" id="930990"/>
    <lineage>
        <taxon>Eukaryota</taxon>
        <taxon>Fungi</taxon>
        <taxon>Dikarya</taxon>
        <taxon>Basidiomycota</taxon>
        <taxon>Agaricomycotina</taxon>
        <taxon>Agaricomycetes</taxon>
        <taxon>Cantharellales</taxon>
        <taxon>Botryobasidiaceae</taxon>
        <taxon>Botryobasidium</taxon>
    </lineage>
</organism>
<dbReference type="AlphaFoldDB" id="A0A067MCE0"/>
<name>A0A067MCE0_BOTB1</name>
<dbReference type="HOGENOM" id="CLU_604185_0_0_1"/>
<evidence type="ECO:0000313" key="2">
    <source>
        <dbReference type="Proteomes" id="UP000027195"/>
    </source>
</evidence>
<sequence>MSGRWSAPPYGQIGPALPQALRLARCQAAGLIRRPVHELPDEADIMEQEISREEERLLVSNAQVVAALEDLFSWRNKDRLSRTSKLSYAESWRFQRALYRMWLLSYLYGMPPPGSARESEEYQGEELERSIPKQKDFLMKFSSRELLQIRYITFFLRTVAGCVSGEFAGSLDVYDFEGLYQFAGPHAILRCYEEGAADPLRVWKFIGDYGPYEGFLTKPLMSILEERKFDVHQNGTPFYKALLDQRNGEDDKCTRCKSVNDAIGMRSGVNLWNETNWDYLRCYYTNLSESVTLSLGKNRTETKLHKALALACKDISRFMHQMFNNKREPYTQWRKADWVCLECLGMFISETIPFWWLDRKQLEG</sequence>
<protein>
    <submittedName>
        <fullName evidence="1">Uncharacterized protein</fullName>
    </submittedName>
</protein>
<proteinExistence type="predicted"/>
<keyword evidence="2" id="KW-1185">Reference proteome</keyword>
<reference evidence="2" key="1">
    <citation type="journal article" date="2014" name="Proc. Natl. Acad. Sci. U.S.A.">
        <title>Extensive sampling of basidiomycete genomes demonstrates inadequacy of the white-rot/brown-rot paradigm for wood decay fungi.</title>
        <authorList>
            <person name="Riley R."/>
            <person name="Salamov A.A."/>
            <person name="Brown D.W."/>
            <person name="Nagy L.G."/>
            <person name="Floudas D."/>
            <person name="Held B.W."/>
            <person name="Levasseur A."/>
            <person name="Lombard V."/>
            <person name="Morin E."/>
            <person name="Otillar R."/>
            <person name="Lindquist E.A."/>
            <person name="Sun H."/>
            <person name="LaButti K.M."/>
            <person name="Schmutz J."/>
            <person name="Jabbour D."/>
            <person name="Luo H."/>
            <person name="Baker S.E."/>
            <person name="Pisabarro A.G."/>
            <person name="Walton J.D."/>
            <person name="Blanchette R.A."/>
            <person name="Henrissat B."/>
            <person name="Martin F."/>
            <person name="Cullen D."/>
            <person name="Hibbett D.S."/>
            <person name="Grigoriev I.V."/>
        </authorList>
    </citation>
    <scope>NUCLEOTIDE SEQUENCE [LARGE SCALE GENOMIC DNA]</scope>
    <source>
        <strain evidence="2">FD-172 SS1</strain>
    </source>
</reference>
<dbReference type="OrthoDB" id="2745518at2759"/>